<dbReference type="AlphaFoldDB" id="A0A0C3RST9"/>
<dbReference type="Proteomes" id="UP000053257">
    <property type="component" value="Unassembled WGS sequence"/>
</dbReference>
<organism evidence="2 3">
    <name type="scientific">Phlebiopsis gigantea (strain 11061_1 CR5-6)</name>
    <name type="common">White-rot fungus</name>
    <name type="synonym">Peniophora gigantea</name>
    <dbReference type="NCBI Taxonomy" id="745531"/>
    <lineage>
        <taxon>Eukaryota</taxon>
        <taxon>Fungi</taxon>
        <taxon>Dikarya</taxon>
        <taxon>Basidiomycota</taxon>
        <taxon>Agaricomycotina</taxon>
        <taxon>Agaricomycetes</taxon>
        <taxon>Polyporales</taxon>
        <taxon>Phanerochaetaceae</taxon>
        <taxon>Phlebiopsis</taxon>
    </lineage>
</organism>
<proteinExistence type="predicted"/>
<evidence type="ECO:0000313" key="3">
    <source>
        <dbReference type="Proteomes" id="UP000053257"/>
    </source>
</evidence>
<name>A0A0C3RST9_PHLG1</name>
<accession>A0A0C3RST9</accession>
<protein>
    <submittedName>
        <fullName evidence="2">Uncharacterized protein</fullName>
    </submittedName>
</protein>
<feature type="region of interest" description="Disordered" evidence="1">
    <location>
        <begin position="51"/>
        <end position="72"/>
    </location>
</feature>
<dbReference type="HOGENOM" id="CLU_1090336_0_0_1"/>
<dbReference type="EMBL" id="KN840611">
    <property type="protein sequence ID" value="KIP03541.1"/>
    <property type="molecule type" value="Genomic_DNA"/>
</dbReference>
<evidence type="ECO:0000256" key="1">
    <source>
        <dbReference type="SAM" id="MobiDB-lite"/>
    </source>
</evidence>
<feature type="compositionally biased region" description="Low complexity" evidence="1">
    <location>
        <begin position="51"/>
        <end position="66"/>
    </location>
</feature>
<reference evidence="2 3" key="1">
    <citation type="journal article" date="2014" name="PLoS Genet.">
        <title>Analysis of the Phlebiopsis gigantea genome, transcriptome and secretome provides insight into its pioneer colonization strategies of wood.</title>
        <authorList>
            <person name="Hori C."/>
            <person name="Ishida T."/>
            <person name="Igarashi K."/>
            <person name="Samejima M."/>
            <person name="Suzuki H."/>
            <person name="Master E."/>
            <person name="Ferreira P."/>
            <person name="Ruiz-Duenas F.J."/>
            <person name="Held B."/>
            <person name="Canessa P."/>
            <person name="Larrondo L.F."/>
            <person name="Schmoll M."/>
            <person name="Druzhinina I.S."/>
            <person name="Kubicek C.P."/>
            <person name="Gaskell J.A."/>
            <person name="Kersten P."/>
            <person name="St John F."/>
            <person name="Glasner J."/>
            <person name="Sabat G."/>
            <person name="Splinter BonDurant S."/>
            <person name="Syed K."/>
            <person name="Yadav J."/>
            <person name="Mgbeahuruike A.C."/>
            <person name="Kovalchuk A."/>
            <person name="Asiegbu F.O."/>
            <person name="Lackner G."/>
            <person name="Hoffmeister D."/>
            <person name="Rencoret J."/>
            <person name="Gutierrez A."/>
            <person name="Sun H."/>
            <person name="Lindquist E."/>
            <person name="Barry K."/>
            <person name="Riley R."/>
            <person name="Grigoriev I.V."/>
            <person name="Henrissat B."/>
            <person name="Kues U."/>
            <person name="Berka R.M."/>
            <person name="Martinez A.T."/>
            <person name="Covert S.F."/>
            <person name="Blanchette R.A."/>
            <person name="Cullen D."/>
        </authorList>
    </citation>
    <scope>NUCLEOTIDE SEQUENCE [LARGE SCALE GENOMIC DNA]</scope>
    <source>
        <strain evidence="2 3">11061_1 CR5-6</strain>
    </source>
</reference>
<gene>
    <name evidence="2" type="ORF">PHLGIDRAFT_236328</name>
</gene>
<keyword evidence="3" id="KW-1185">Reference proteome</keyword>
<feature type="compositionally biased region" description="Pro residues" evidence="1">
    <location>
        <begin position="143"/>
        <end position="159"/>
    </location>
</feature>
<sequence>MRPGGSATSTSPFSKLRRCSLLAMARSAMKISPLPPAFEHSEYSYRSSITPTITISPPTPSSRAGGPPAPSFHTVDVSDEAEKQTHDAASSYKTLLALAAASSFLSLAYQRAVTQYREYSLIADSLTPAPPAAAHHDYLPLHHTPPPQPVRRAPCPPRARPLTAHTQTEPAAPVPPIEERLVAWAGPDVRAVIGHTAYTLATAGDAHTPFAGGAAGTLLQDVYAAFRAEGTCLLGRGQTNTELIANCVVVNVIRS</sequence>
<evidence type="ECO:0000313" key="2">
    <source>
        <dbReference type="EMBL" id="KIP03541.1"/>
    </source>
</evidence>
<feature type="region of interest" description="Disordered" evidence="1">
    <location>
        <begin position="140"/>
        <end position="175"/>
    </location>
</feature>